<evidence type="ECO:0000313" key="3">
    <source>
        <dbReference type="Proteomes" id="UP000275078"/>
    </source>
</evidence>
<dbReference type="EMBL" id="ML119730">
    <property type="protein sequence ID" value="RPA77219.1"/>
    <property type="molecule type" value="Genomic_DNA"/>
</dbReference>
<organism evidence="2 3">
    <name type="scientific">Ascobolus immersus RN42</name>
    <dbReference type="NCBI Taxonomy" id="1160509"/>
    <lineage>
        <taxon>Eukaryota</taxon>
        <taxon>Fungi</taxon>
        <taxon>Dikarya</taxon>
        <taxon>Ascomycota</taxon>
        <taxon>Pezizomycotina</taxon>
        <taxon>Pezizomycetes</taxon>
        <taxon>Pezizales</taxon>
        <taxon>Ascobolaceae</taxon>
        <taxon>Ascobolus</taxon>
    </lineage>
</organism>
<proteinExistence type="predicted"/>
<keyword evidence="1" id="KW-0732">Signal</keyword>
<name>A0A3N4HU60_ASCIM</name>
<feature type="signal peptide" evidence="1">
    <location>
        <begin position="1"/>
        <end position="20"/>
    </location>
</feature>
<feature type="chain" id="PRO_5018169235" evidence="1">
    <location>
        <begin position="21"/>
        <end position="189"/>
    </location>
</feature>
<sequence>MSGIGTAVLWAAGCMIDARALIMAQVLPPDLHNSVQSGRLSVGPLNRLYAPHSLAASIQFAEQVGKYYASFSILSAKLDDFRLLMPVNSNLSNLRCMLKENSAKFQIVPMVVATSDATTKRASVMLTVPYSLWNWYHIELGSLNRYFVDPLLVSLQPPAQILKSRELSAMWETVLSLLWSNADRFIAIE</sequence>
<reference evidence="2 3" key="1">
    <citation type="journal article" date="2018" name="Nat. Ecol. Evol.">
        <title>Pezizomycetes genomes reveal the molecular basis of ectomycorrhizal truffle lifestyle.</title>
        <authorList>
            <person name="Murat C."/>
            <person name="Payen T."/>
            <person name="Noel B."/>
            <person name="Kuo A."/>
            <person name="Morin E."/>
            <person name="Chen J."/>
            <person name="Kohler A."/>
            <person name="Krizsan K."/>
            <person name="Balestrini R."/>
            <person name="Da Silva C."/>
            <person name="Montanini B."/>
            <person name="Hainaut M."/>
            <person name="Levati E."/>
            <person name="Barry K.W."/>
            <person name="Belfiori B."/>
            <person name="Cichocki N."/>
            <person name="Clum A."/>
            <person name="Dockter R.B."/>
            <person name="Fauchery L."/>
            <person name="Guy J."/>
            <person name="Iotti M."/>
            <person name="Le Tacon F."/>
            <person name="Lindquist E.A."/>
            <person name="Lipzen A."/>
            <person name="Malagnac F."/>
            <person name="Mello A."/>
            <person name="Molinier V."/>
            <person name="Miyauchi S."/>
            <person name="Poulain J."/>
            <person name="Riccioni C."/>
            <person name="Rubini A."/>
            <person name="Sitrit Y."/>
            <person name="Splivallo R."/>
            <person name="Traeger S."/>
            <person name="Wang M."/>
            <person name="Zifcakova L."/>
            <person name="Wipf D."/>
            <person name="Zambonelli A."/>
            <person name="Paolocci F."/>
            <person name="Nowrousian M."/>
            <person name="Ottonello S."/>
            <person name="Baldrian P."/>
            <person name="Spatafora J.W."/>
            <person name="Henrissat B."/>
            <person name="Nagy L.G."/>
            <person name="Aury J.M."/>
            <person name="Wincker P."/>
            <person name="Grigoriev I.V."/>
            <person name="Bonfante P."/>
            <person name="Martin F.M."/>
        </authorList>
    </citation>
    <scope>NUCLEOTIDE SEQUENCE [LARGE SCALE GENOMIC DNA]</scope>
    <source>
        <strain evidence="2 3">RN42</strain>
    </source>
</reference>
<evidence type="ECO:0000256" key="1">
    <source>
        <dbReference type="SAM" id="SignalP"/>
    </source>
</evidence>
<dbReference type="Proteomes" id="UP000275078">
    <property type="component" value="Unassembled WGS sequence"/>
</dbReference>
<evidence type="ECO:0000313" key="2">
    <source>
        <dbReference type="EMBL" id="RPA77219.1"/>
    </source>
</evidence>
<dbReference type="AlphaFoldDB" id="A0A3N4HU60"/>
<protein>
    <submittedName>
        <fullName evidence="2">Uncharacterized protein</fullName>
    </submittedName>
</protein>
<gene>
    <name evidence="2" type="ORF">BJ508DRAFT_310383</name>
</gene>
<accession>A0A3N4HU60</accession>
<keyword evidence="3" id="KW-1185">Reference proteome</keyword>